<gene>
    <name evidence="1" type="ORF">F5Z01DRAFT_657563</name>
</gene>
<organism evidence="1 2">
    <name type="scientific">Emericellopsis atlantica</name>
    <dbReference type="NCBI Taxonomy" id="2614577"/>
    <lineage>
        <taxon>Eukaryota</taxon>
        <taxon>Fungi</taxon>
        <taxon>Dikarya</taxon>
        <taxon>Ascomycota</taxon>
        <taxon>Pezizomycotina</taxon>
        <taxon>Sordariomycetes</taxon>
        <taxon>Hypocreomycetidae</taxon>
        <taxon>Hypocreales</taxon>
        <taxon>Bionectriaceae</taxon>
        <taxon>Emericellopsis</taxon>
    </lineage>
</organism>
<accession>A0A9P7ZKV3</accession>
<dbReference type="Proteomes" id="UP000887229">
    <property type="component" value="Unassembled WGS sequence"/>
</dbReference>
<comment type="caution">
    <text evidence="1">The sequence shown here is derived from an EMBL/GenBank/DDBJ whole genome shotgun (WGS) entry which is preliminary data.</text>
</comment>
<dbReference type="GeneID" id="70294556"/>
<evidence type="ECO:0000313" key="1">
    <source>
        <dbReference type="EMBL" id="KAG9253566.1"/>
    </source>
</evidence>
<dbReference type="AlphaFoldDB" id="A0A9P7ZKV3"/>
<reference evidence="1" key="1">
    <citation type="journal article" date="2021" name="IMA Fungus">
        <title>Genomic characterization of three marine fungi, including Emericellopsis atlantica sp. nov. with signatures of a generalist lifestyle and marine biomass degradation.</title>
        <authorList>
            <person name="Hagestad O.C."/>
            <person name="Hou L."/>
            <person name="Andersen J.H."/>
            <person name="Hansen E.H."/>
            <person name="Altermark B."/>
            <person name="Li C."/>
            <person name="Kuhnert E."/>
            <person name="Cox R.J."/>
            <person name="Crous P.W."/>
            <person name="Spatafora J.W."/>
            <person name="Lail K."/>
            <person name="Amirebrahimi M."/>
            <person name="Lipzen A."/>
            <person name="Pangilinan J."/>
            <person name="Andreopoulos W."/>
            <person name="Hayes R.D."/>
            <person name="Ng V."/>
            <person name="Grigoriev I.V."/>
            <person name="Jackson S.A."/>
            <person name="Sutton T.D.S."/>
            <person name="Dobson A.D.W."/>
            <person name="Rama T."/>
        </authorList>
    </citation>
    <scope>NUCLEOTIDE SEQUENCE</scope>
    <source>
        <strain evidence="1">TS7</strain>
    </source>
</reference>
<proteinExistence type="predicted"/>
<dbReference type="RefSeq" id="XP_046117490.1">
    <property type="nucleotide sequence ID" value="XM_046263653.1"/>
</dbReference>
<protein>
    <submittedName>
        <fullName evidence="1">Uncharacterized protein</fullName>
    </submittedName>
</protein>
<sequence length="113" mass="12513">MSNSIVSSNALARFYNNSASDTERHTAAFWQAVFTVHFPAPKYLLIMAASPDNSVRKTDRVLQYTPEDLDEPNIVLLWLQVGNALGSVRDVEAQVLDAAERHLVAEATLPTSR</sequence>
<keyword evidence="2" id="KW-1185">Reference proteome</keyword>
<name>A0A9P7ZKV3_9HYPO</name>
<evidence type="ECO:0000313" key="2">
    <source>
        <dbReference type="Proteomes" id="UP000887229"/>
    </source>
</evidence>
<dbReference type="EMBL" id="MU251257">
    <property type="protein sequence ID" value="KAG9253566.1"/>
    <property type="molecule type" value="Genomic_DNA"/>
</dbReference>